<proteinExistence type="predicted"/>
<dbReference type="Pfam" id="PF01408">
    <property type="entry name" value="GFO_IDH_MocA"/>
    <property type="match status" value="1"/>
</dbReference>
<dbReference type="SUPFAM" id="SSF55347">
    <property type="entry name" value="Glyceraldehyde-3-phosphate dehydrogenase-like, C-terminal domain"/>
    <property type="match status" value="1"/>
</dbReference>
<dbReference type="SUPFAM" id="SSF51735">
    <property type="entry name" value="NAD(P)-binding Rossmann-fold domains"/>
    <property type="match status" value="1"/>
</dbReference>
<feature type="domain" description="Gfo/Idh/MocA-like oxidoreductase N-terminal" evidence="2">
    <location>
        <begin position="5"/>
        <end position="124"/>
    </location>
</feature>
<dbReference type="InterPro" id="IPR050463">
    <property type="entry name" value="Gfo/Idh/MocA_oxidrdct_glycsds"/>
</dbReference>
<gene>
    <name evidence="4" type="ORF">O9H85_20520</name>
</gene>
<feature type="domain" description="GFO/IDH/MocA-like oxidoreductase" evidence="3">
    <location>
        <begin position="168"/>
        <end position="227"/>
    </location>
</feature>
<dbReference type="Pfam" id="PF22725">
    <property type="entry name" value="GFO_IDH_MocA_C3"/>
    <property type="match status" value="1"/>
</dbReference>
<comment type="caution">
    <text evidence="4">The sequence shown here is derived from an EMBL/GenBank/DDBJ whole genome shotgun (WGS) entry which is preliminary data.</text>
</comment>
<dbReference type="Proteomes" id="UP001527882">
    <property type="component" value="Unassembled WGS sequence"/>
</dbReference>
<accession>A0ABT4QDI2</accession>
<dbReference type="PANTHER" id="PTHR43818">
    <property type="entry name" value="BCDNA.GH03377"/>
    <property type="match status" value="1"/>
</dbReference>
<evidence type="ECO:0000313" key="4">
    <source>
        <dbReference type="EMBL" id="MCZ8514765.1"/>
    </source>
</evidence>
<dbReference type="Gene3D" id="3.30.360.10">
    <property type="entry name" value="Dihydrodipicolinate Reductase, domain 2"/>
    <property type="match status" value="1"/>
</dbReference>
<dbReference type="InterPro" id="IPR036291">
    <property type="entry name" value="NAD(P)-bd_dom_sf"/>
</dbReference>
<keyword evidence="1" id="KW-0560">Oxidoreductase</keyword>
<organism evidence="4 5">
    <name type="scientific">Paenibacillus gyeongsangnamensis</name>
    <dbReference type="NCBI Taxonomy" id="3388067"/>
    <lineage>
        <taxon>Bacteria</taxon>
        <taxon>Bacillati</taxon>
        <taxon>Bacillota</taxon>
        <taxon>Bacilli</taxon>
        <taxon>Bacillales</taxon>
        <taxon>Paenibacillaceae</taxon>
        <taxon>Paenibacillus</taxon>
    </lineage>
</organism>
<evidence type="ECO:0000313" key="5">
    <source>
        <dbReference type="Proteomes" id="UP001527882"/>
    </source>
</evidence>
<evidence type="ECO:0000259" key="3">
    <source>
        <dbReference type="Pfam" id="PF22725"/>
    </source>
</evidence>
<dbReference type="PANTHER" id="PTHR43818:SF11">
    <property type="entry name" value="BCDNA.GH03377"/>
    <property type="match status" value="1"/>
</dbReference>
<dbReference type="InterPro" id="IPR000683">
    <property type="entry name" value="Gfo/Idh/MocA-like_OxRdtase_N"/>
</dbReference>
<reference evidence="4 5" key="1">
    <citation type="submission" date="2022-12" db="EMBL/GenBank/DDBJ databases">
        <title>Draft genome sequence of Paenibacillus sp. dW9.</title>
        <authorList>
            <person name="Choi E.-W."/>
            <person name="Kim D.-U."/>
        </authorList>
    </citation>
    <scope>NUCLEOTIDE SEQUENCE [LARGE SCALE GENOMIC DNA]</scope>
    <source>
        <strain evidence="5">dW9</strain>
    </source>
</reference>
<dbReference type="RefSeq" id="WP_269883284.1">
    <property type="nucleotide sequence ID" value="NZ_JAQAGZ010000013.1"/>
</dbReference>
<keyword evidence="5" id="KW-1185">Reference proteome</keyword>
<dbReference type="InterPro" id="IPR055170">
    <property type="entry name" value="GFO_IDH_MocA-like_dom"/>
</dbReference>
<sequence length="322" mass="36390">MSSKIRIAMIGAGKMANMVHYPSLASFEDVEIVAICDKAPQVLNETADKYNVSRRYEDYRQMVEELKPDAVYAIGQPHLMFDIWMWCLERGVNLYIEKPLGITIHQARALAYTAEKNNCITQVSFQRRSTPMVMKLREECLKRGPITHAVCKFYKAEMQPYLNARDRMMDDTVHSIDTVRWMCGGKVVKVESMTKRVRVPDINFISATLHFDNGSTGYLINSWSSGRRIFAVEMHAPGICAEAEHEHKGVLYADGDTHGVEYDAREIAGGTELYEFAGFKTKNREFIDCLKSGTIPSSHFGDALKTMEVAEIILAQSLLAGR</sequence>
<name>A0ABT4QDI2_9BACL</name>
<dbReference type="EMBL" id="JAQAGZ010000013">
    <property type="protein sequence ID" value="MCZ8514765.1"/>
    <property type="molecule type" value="Genomic_DNA"/>
</dbReference>
<protein>
    <submittedName>
        <fullName evidence="4">Gfo/Idh/MocA family oxidoreductase</fullName>
    </submittedName>
</protein>
<evidence type="ECO:0000259" key="2">
    <source>
        <dbReference type="Pfam" id="PF01408"/>
    </source>
</evidence>
<evidence type="ECO:0000256" key="1">
    <source>
        <dbReference type="ARBA" id="ARBA00023002"/>
    </source>
</evidence>
<dbReference type="Gene3D" id="3.40.50.720">
    <property type="entry name" value="NAD(P)-binding Rossmann-like Domain"/>
    <property type="match status" value="1"/>
</dbReference>